<comment type="similarity">
    <text evidence="2">Belongs to the class-V pyridoxal-phosphate-dependent aminotransferase family. NifS/IscS subfamily.</text>
</comment>
<evidence type="ECO:0000256" key="5">
    <source>
        <dbReference type="ARBA" id="ARBA00022723"/>
    </source>
</evidence>
<evidence type="ECO:0000256" key="10">
    <source>
        <dbReference type="RuleBase" id="RU004504"/>
    </source>
</evidence>
<name>A0A124C569_STRSC</name>
<dbReference type="InterPro" id="IPR016454">
    <property type="entry name" value="Cysteine_dSase"/>
</dbReference>
<dbReference type="InterPro" id="IPR020578">
    <property type="entry name" value="Aminotrans_V_PyrdxlP_BS"/>
</dbReference>
<dbReference type="GO" id="GO:0051536">
    <property type="term" value="F:iron-sulfur cluster binding"/>
    <property type="evidence" value="ECO:0007669"/>
    <property type="project" value="UniProtKB-KW"/>
</dbReference>
<dbReference type="Gene3D" id="3.40.640.10">
    <property type="entry name" value="Type I PLP-dependent aspartate aminotransferase-like (Major domain)"/>
    <property type="match status" value="1"/>
</dbReference>
<reference evidence="12 13" key="2">
    <citation type="journal article" date="2016" name="Genome Announc.">
        <title>Draft Genome Sequences of Streptomyces scabiei S58, Streptomyces turgidiscabies T45, and Streptomyces acidiscabies a10, the Pathogens of Potato Common Scab, Isolated in Japan.</title>
        <authorList>
            <person name="Tomihama T."/>
            <person name="Nishi Y."/>
            <person name="Sakai M."/>
            <person name="Ikenaga M."/>
            <person name="Okubo T."/>
            <person name="Ikeda S."/>
        </authorList>
    </citation>
    <scope>NUCLEOTIDE SEQUENCE [LARGE SCALE GENOMIC DNA]</scope>
    <source>
        <strain evidence="12 13">S58</strain>
    </source>
</reference>
<gene>
    <name evidence="12" type="primary">iscS_1</name>
    <name evidence="12" type="ORF">SsS58_07101</name>
</gene>
<evidence type="ECO:0000313" key="12">
    <source>
        <dbReference type="EMBL" id="GAQ66666.1"/>
    </source>
</evidence>
<dbReference type="InterPro" id="IPR000192">
    <property type="entry name" value="Aminotrans_V_dom"/>
</dbReference>
<dbReference type="EC" id="2.8.1.7" evidence="3"/>
<dbReference type="Gene3D" id="3.90.1150.10">
    <property type="entry name" value="Aspartate Aminotransferase, domain 1"/>
    <property type="match status" value="1"/>
</dbReference>
<dbReference type="InterPro" id="IPR015424">
    <property type="entry name" value="PyrdxlP-dep_Trfase"/>
</dbReference>
<evidence type="ECO:0000259" key="11">
    <source>
        <dbReference type="Pfam" id="PF00266"/>
    </source>
</evidence>
<keyword evidence="4 12" id="KW-0808">Transferase</keyword>
<accession>A0A124C569</accession>
<evidence type="ECO:0000256" key="6">
    <source>
        <dbReference type="ARBA" id="ARBA00022898"/>
    </source>
</evidence>
<evidence type="ECO:0000256" key="4">
    <source>
        <dbReference type="ARBA" id="ARBA00022679"/>
    </source>
</evidence>
<dbReference type="InterPro" id="IPR015422">
    <property type="entry name" value="PyrdxlP-dep_Trfase_small"/>
</dbReference>
<dbReference type="PIRSF" id="PIRSF005572">
    <property type="entry name" value="NifS"/>
    <property type="match status" value="1"/>
</dbReference>
<evidence type="ECO:0000313" key="13">
    <source>
        <dbReference type="Proteomes" id="UP000067448"/>
    </source>
</evidence>
<dbReference type="GO" id="GO:0031071">
    <property type="term" value="F:cysteine desulfurase activity"/>
    <property type="evidence" value="ECO:0007669"/>
    <property type="project" value="UniProtKB-EC"/>
</dbReference>
<dbReference type="InterPro" id="IPR015421">
    <property type="entry name" value="PyrdxlP-dep_Trfase_major"/>
</dbReference>
<organism evidence="12 13">
    <name type="scientific">Streptomyces scabiei</name>
    <dbReference type="NCBI Taxonomy" id="1930"/>
    <lineage>
        <taxon>Bacteria</taxon>
        <taxon>Bacillati</taxon>
        <taxon>Actinomycetota</taxon>
        <taxon>Actinomycetes</taxon>
        <taxon>Kitasatosporales</taxon>
        <taxon>Streptomycetaceae</taxon>
        <taxon>Streptomyces</taxon>
    </lineage>
</organism>
<keyword evidence="7" id="KW-0408">Iron</keyword>
<dbReference type="PROSITE" id="PS00595">
    <property type="entry name" value="AA_TRANSFER_CLASS_5"/>
    <property type="match status" value="1"/>
</dbReference>
<reference evidence="13" key="3">
    <citation type="submission" date="2016-02" db="EMBL/GenBank/DDBJ databases">
        <title>Draft genome of pathogenic Streptomyces sp. in Japan.</title>
        <authorList>
            <person name="Tomihama T."/>
            <person name="Ikenaga M."/>
            <person name="Sakai M."/>
            <person name="Okubo T."/>
            <person name="Ikeda S."/>
        </authorList>
    </citation>
    <scope>NUCLEOTIDE SEQUENCE [LARGE SCALE GENOMIC DNA]</scope>
    <source>
        <strain evidence="13">S58</strain>
    </source>
</reference>
<proteinExistence type="inferred from homology"/>
<dbReference type="EMBL" id="BCMM01000043">
    <property type="protein sequence ID" value="GAQ66666.1"/>
    <property type="molecule type" value="Genomic_DNA"/>
</dbReference>
<dbReference type="Pfam" id="PF00266">
    <property type="entry name" value="Aminotran_5"/>
    <property type="match status" value="1"/>
</dbReference>
<dbReference type="GO" id="GO:0046872">
    <property type="term" value="F:metal ion binding"/>
    <property type="evidence" value="ECO:0007669"/>
    <property type="project" value="UniProtKB-KW"/>
</dbReference>
<evidence type="ECO:0000256" key="2">
    <source>
        <dbReference type="ARBA" id="ARBA00006490"/>
    </source>
</evidence>
<protein>
    <recommendedName>
        <fullName evidence="3">cysteine desulfurase</fullName>
        <ecNumber evidence="3">2.8.1.7</ecNumber>
    </recommendedName>
</protein>
<dbReference type="SUPFAM" id="SSF53383">
    <property type="entry name" value="PLP-dependent transferases"/>
    <property type="match status" value="1"/>
</dbReference>
<keyword evidence="8" id="KW-0411">Iron-sulfur</keyword>
<reference evidence="13" key="1">
    <citation type="submission" date="2015-11" db="EMBL/GenBank/DDBJ databases">
        <authorList>
            <consortium name="Cross-ministerial Strategic Innovation Promotion Program (SIP) consortium"/>
            <person name="Tomihama T."/>
            <person name="Ikenaga M."/>
            <person name="Sakai M."/>
            <person name="Okubo T."/>
            <person name="Ikeda S."/>
        </authorList>
    </citation>
    <scope>NUCLEOTIDE SEQUENCE [LARGE SCALE GENOMIC DNA]</scope>
    <source>
        <strain evidence="13">S58</strain>
    </source>
</reference>
<dbReference type="PANTHER" id="PTHR11601">
    <property type="entry name" value="CYSTEINE DESULFURYLASE FAMILY MEMBER"/>
    <property type="match status" value="1"/>
</dbReference>
<comment type="caution">
    <text evidence="12">The sequence shown here is derived from an EMBL/GenBank/DDBJ whole genome shotgun (WGS) entry which is preliminary data.</text>
</comment>
<comment type="cofactor">
    <cofactor evidence="1 10">
        <name>pyridoxal 5'-phosphate</name>
        <dbReference type="ChEBI" id="CHEBI:597326"/>
    </cofactor>
</comment>
<dbReference type="Proteomes" id="UP000067448">
    <property type="component" value="Unassembled WGS sequence"/>
</dbReference>
<evidence type="ECO:0000256" key="1">
    <source>
        <dbReference type="ARBA" id="ARBA00001933"/>
    </source>
</evidence>
<dbReference type="PANTHER" id="PTHR11601:SF34">
    <property type="entry name" value="CYSTEINE DESULFURASE"/>
    <property type="match status" value="1"/>
</dbReference>
<evidence type="ECO:0000256" key="7">
    <source>
        <dbReference type="ARBA" id="ARBA00023004"/>
    </source>
</evidence>
<keyword evidence="5" id="KW-0479">Metal-binding</keyword>
<dbReference type="AlphaFoldDB" id="A0A124C569"/>
<evidence type="ECO:0000256" key="3">
    <source>
        <dbReference type="ARBA" id="ARBA00012239"/>
    </source>
</evidence>
<feature type="domain" description="Aminotransferase class V" evidence="11">
    <location>
        <begin position="33"/>
        <end position="389"/>
    </location>
</feature>
<sequence>MRGTGSPSSTLVCDTSEAGWQTMNGPNGSGTSYFDYNATAPIRPEALAAVIEVMQAVGNASSLHPPGRQAAHRVDVARRQLADLLGCSPGEIIFTSGATEANNLALRAAFSAGNPLVTSPVEHPAVLETARAVTAGSPEDLVLLPVGGDGLVDLGALDQVFATRRGGVVSLMAANNETGVLTDLRVAAKAAREAGALVHTDATQIIGRLPVDVAELDVDLLSLSAHKFGGPQGVGALYVRRGSSLPHRPLLVGGGQERGWRAGTLNVAGIMGMGAAAEAAARGLGEEAERVEALRDRLEHLMADALPESRINGRRDQRLPGVTSVTFPGVPADAVLAAMPEIAASEGSACASGAPTPSHVLLAMGLSRADADSTIRFSLGYATTEAEVEHAARAVKRAVTQVRAALAEPDGPR</sequence>
<evidence type="ECO:0000256" key="8">
    <source>
        <dbReference type="ARBA" id="ARBA00023014"/>
    </source>
</evidence>
<evidence type="ECO:0000256" key="9">
    <source>
        <dbReference type="ARBA" id="ARBA00050776"/>
    </source>
</evidence>
<keyword evidence="6" id="KW-0663">Pyridoxal phosphate</keyword>
<comment type="catalytic activity">
    <reaction evidence="9">
        <text>(sulfur carrier)-H + L-cysteine = (sulfur carrier)-SH + L-alanine</text>
        <dbReference type="Rhea" id="RHEA:43892"/>
        <dbReference type="Rhea" id="RHEA-COMP:14737"/>
        <dbReference type="Rhea" id="RHEA-COMP:14739"/>
        <dbReference type="ChEBI" id="CHEBI:29917"/>
        <dbReference type="ChEBI" id="CHEBI:35235"/>
        <dbReference type="ChEBI" id="CHEBI:57972"/>
        <dbReference type="ChEBI" id="CHEBI:64428"/>
        <dbReference type="EC" id="2.8.1.7"/>
    </reaction>
</comment>